<dbReference type="InterPro" id="IPR044630">
    <property type="entry name" value="SPA1/2/3/4"/>
</dbReference>
<gene>
    <name evidence="2" type="ORF">LSALG_LOCUS23672</name>
</gene>
<feature type="repeat" description="WD" evidence="1">
    <location>
        <begin position="100"/>
        <end position="142"/>
    </location>
</feature>
<dbReference type="AlphaFoldDB" id="A0AA35Z1S3"/>
<dbReference type="GO" id="GO:0009640">
    <property type="term" value="P:photomorphogenesis"/>
    <property type="evidence" value="ECO:0007669"/>
    <property type="project" value="InterPro"/>
</dbReference>
<dbReference type="Gene3D" id="2.130.10.10">
    <property type="entry name" value="YVTN repeat-like/Quinoprotein amine dehydrogenase"/>
    <property type="match status" value="1"/>
</dbReference>
<evidence type="ECO:0000256" key="1">
    <source>
        <dbReference type="PROSITE-ProRule" id="PRU00221"/>
    </source>
</evidence>
<proteinExistence type="predicted"/>
<dbReference type="InterPro" id="IPR001680">
    <property type="entry name" value="WD40_rpt"/>
</dbReference>
<dbReference type="PANTHER" id="PTHR44218:SF9">
    <property type="entry name" value="SPA1-RELATED 2-RELATED"/>
    <property type="match status" value="1"/>
</dbReference>
<dbReference type="SUPFAM" id="SSF50978">
    <property type="entry name" value="WD40 repeat-like"/>
    <property type="match status" value="1"/>
</dbReference>
<protein>
    <submittedName>
        <fullName evidence="2">Uncharacterized protein</fullName>
    </submittedName>
</protein>
<dbReference type="InterPro" id="IPR036322">
    <property type="entry name" value="WD40_repeat_dom_sf"/>
</dbReference>
<dbReference type="Proteomes" id="UP001177003">
    <property type="component" value="Chromosome 5"/>
</dbReference>
<keyword evidence="3" id="KW-1185">Reference proteome</keyword>
<evidence type="ECO:0000313" key="2">
    <source>
        <dbReference type="EMBL" id="CAI9284119.1"/>
    </source>
</evidence>
<accession>A0AA35Z1S3</accession>
<keyword evidence="1" id="KW-0853">WD repeat</keyword>
<name>A0AA35Z1S3_LACSI</name>
<organism evidence="2 3">
    <name type="scientific">Lactuca saligna</name>
    <name type="common">Willowleaf lettuce</name>
    <dbReference type="NCBI Taxonomy" id="75948"/>
    <lineage>
        <taxon>Eukaryota</taxon>
        <taxon>Viridiplantae</taxon>
        <taxon>Streptophyta</taxon>
        <taxon>Embryophyta</taxon>
        <taxon>Tracheophyta</taxon>
        <taxon>Spermatophyta</taxon>
        <taxon>Magnoliopsida</taxon>
        <taxon>eudicotyledons</taxon>
        <taxon>Gunneridae</taxon>
        <taxon>Pentapetalae</taxon>
        <taxon>asterids</taxon>
        <taxon>campanulids</taxon>
        <taxon>Asterales</taxon>
        <taxon>Asteraceae</taxon>
        <taxon>Cichorioideae</taxon>
        <taxon>Cichorieae</taxon>
        <taxon>Lactucinae</taxon>
        <taxon>Lactuca</taxon>
    </lineage>
</organism>
<reference evidence="2" key="1">
    <citation type="submission" date="2023-04" db="EMBL/GenBank/DDBJ databases">
        <authorList>
            <person name="Vijverberg K."/>
            <person name="Xiong W."/>
            <person name="Schranz E."/>
        </authorList>
    </citation>
    <scope>NUCLEOTIDE SEQUENCE</scope>
</reference>
<dbReference type="PROSITE" id="PS50082">
    <property type="entry name" value="WD_REPEATS_2"/>
    <property type="match status" value="1"/>
</dbReference>
<evidence type="ECO:0000313" key="3">
    <source>
        <dbReference type="Proteomes" id="UP001177003"/>
    </source>
</evidence>
<sequence length="152" mass="17171">MMWDIGSLSNMVVASVSQQNEQLQCIEKFCHTFININDKKNVFASKNLYISHIETMENIVRLHMANANGSLEDISALASSNACSVEEIWDVGIGEAVYHHMEHERLTWSIDFSQLDPMKLASGSDDYTLKLWSINEKKSLTTIRDVTNVCSV</sequence>
<dbReference type="PANTHER" id="PTHR44218">
    <property type="entry name" value="PROTEIN SPA1-RELATED 2"/>
    <property type="match status" value="1"/>
</dbReference>
<dbReference type="InterPro" id="IPR015943">
    <property type="entry name" value="WD40/YVTN_repeat-like_dom_sf"/>
</dbReference>
<dbReference type="EMBL" id="OX465081">
    <property type="protein sequence ID" value="CAI9284119.1"/>
    <property type="molecule type" value="Genomic_DNA"/>
</dbReference>